<proteinExistence type="predicted"/>
<sequence length="106" mass="12008">MIFKLPTFIGSDDQRTTKSGNPSNDKVRQLVSLEMLFVGTTLGQRMKRSMIVIQYWYPSDDGSGPMKSMWIWENLASSSKNVEIRILCVDVLLNVDIAHKLSQNSV</sequence>
<comment type="caution">
    <text evidence="1">The sequence shown here is derived from an EMBL/GenBank/DDBJ whole genome shotgun (WGS) entry which is preliminary data.</text>
</comment>
<evidence type="ECO:0000313" key="2">
    <source>
        <dbReference type="Proteomes" id="UP001054837"/>
    </source>
</evidence>
<reference evidence="1 2" key="1">
    <citation type="submission" date="2021-06" db="EMBL/GenBank/DDBJ databases">
        <title>Caerostris darwini draft genome.</title>
        <authorList>
            <person name="Kono N."/>
            <person name="Arakawa K."/>
        </authorList>
    </citation>
    <scope>NUCLEOTIDE SEQUENCE [LARGE SCALE GENOMIC DNA]</scope>
</reference>
<keyword evidence="2" id="KW-1185">Reference proteome</keyword>
<protein>
    <submittedName>
        <fullName evidence="1">Uncharacterized protein</fullName>
    </submittedName>
</protein>
<dbReference type="EMBL" id="BPLQ01006193">
    <property type="protein sequence ID" value="GIY20644.1"/>
    <property type="molecule type" value="Genomic_DNA"/>
</dbReference>
<dbReference type="AlphaFoldDB" id="A0AAV4RFC2"/>
<organism evidence="1 2">
    <name type="scientific">Caerostris darwini</name>
    <dbReference type="NCBI Taxonomy" id="1538125"/>
    <lineage>
        <taxon>Eukaryota</taxon>
        <taxon>Metazoa</taxon>
        <taxon>Ecdysozoa</taxon>
        <taxon>Arthropoda</taxon>
        <taxon>Chelicerata</taxon>
        <taxon>Arachnida</taxon>
        <taxon>Araneae</taxon>
        <taxon>Araneomorphae</taxon>
        <taxon>Entelegynae</taxon>
        <taxon>Araneoidea</taxon>
        <taxon>Araneidae</taxon>
        <taxon>Caerostris</taxon>
    </lineage>
</organism>
<name>A0AAV4RFC2_9ARAC</name>
<gene>
    <name evidence="1" type="ORF">CDAR_555151</name>
</gene>
<evidence type="ECO:0000313" key="1">
    <source>
        <dbReference type="EMBL" id="GIY20644.1"/>
    </source>
</evidence>
<accession>A0AAV4RFC2</accession>
<dbReference type="Proteomes" id="UP001054837">
    <property type="component" value="Unassembled WGS sequence"/>
</dbReference>